<dbReference type="PANTHER" id="PTHR10091:SF0">
    <property type="entry name" value="GALACTOSE MUTAROTASE"/>
    <property type="match status" value="1"/>
</dbReference>
<dbReference type="CDD" id="cd09019">
    <property type="entry name" value="galactose_mutarotase_like"/>
    <property type="match status" value="1"/>
</dbReference>
<keyword evidence="12" id="KW-0418">Kinase</keyword>
<protein>
    <recommendedName>
        <fullName evidence="7 11">Aldose 1-epimerase</fullName>
        <ecNumber evidence="6 11">5.1.3.3</ecNumber>
    </recommendedName>
</protein>
<dbReference type="SUPFAM" id="SSF74650">
    <property type="entry name" value="Galactose mutarotase-like"/>
    <property type="match status" value="1"/>
</dbReference>
<evidence type="ECO:0000256" key="10">
    <source>
        <dbReference type="ARBA" id="ARBA00023277"/>
    </source>
</evidence>
<evidence type="ECO:0000313" key="13">
    <source>
        <dbReference type="Proteomes" id="UP001176891"/>
    </source>
</evidence>
<evidence type="ECO:0000256" key="9">
    <source>
        <dbReference type="ARBA" id="ARBA00023235"/>
    </source>
</evidence>
<keyword evidence="10 11" id="KW-0119">Carbohydrate metabolism</keyword>
<evidence type="ECO:0000256" key="7">
    <source>
        <dbReference type="ARBA" id="ARBA00014165"/>
    </source>
</evidence>
<evidence type="ECO:0000256" key="6">
    <source>
        <dbReference type="ARBA" id="ARBA00013185"/>
    </source>
</evidence>
<dbReference type="RefSeq" id="WP_303283160.1">
    <property type="nucleotide sequence ID" value="NZ_BAABCZ010000009.1"/>
</dbReference>
<evidence type="ECO:0000256" key="5">
    <source>
        <dbReference type="ARBA" id="ARBA00011245"/>
    </source>
</evidence>
<dbReference type="NCBIfam" id="NF008277">
    <property type="entry name" value="PRK11055.1"/>
    <property type="match status" value="1"/>
</dbReference>
<comment type="cofactor">
    <cofactor evidence="2">
        <name>Ca(2+)</name>
        <dbReference type="ChEBI" id="CHEBI:29108"/>
    </cofactor>
</comment>
<dbReference type="EMBL" id="JAUOEM010000004">
    <property type="protein sequence ID" value="MDO5988548.1"/>
    <property type="molecule type" value="Genomic_DNA"/>
</dbReference>
<dbReference type="InterPro" id="IPR047215">
    <property type="entry name" value="Galactose_mutarotase-like"/>
</dbReference>
<evidence type="ECO:0000256" key="4">
    <source>
        <dbReference type="ARBA" id="ARBA00006206"/>
    </source>
</evidence>
<dbReference type="Gene3D" id="2.70.98.10">
    <property type="match status" value="1"/>
</dbReference>
<evidence type="ECO:0000256" key="8">
    <source>
        <dbReference type="ARBA" id="ARBA00022837"/>
    </source>
</evidence>
<dbReference type="Pfam" id="PF01263">
    <property type="entry name" value="Aldose_epim"/>
    <property type="match status" value="1"/>
</dbReference>
<dbReference type="PROSITE" id="PS00545">
    <property type="entry name" value="ALDOSE_1_EPIMERASE"/>
    <property type="match status" value="1"/>
</dbReference>
<keyword evidence="8" id="KW-0106">Calcium</keyword>
<dbReference type="PANTHER" id="PTHR10091">
    <property type="entry name" value="ALDOSE-1-EPIMERASE"/>
    <property type="match status" value="1"/>
</dbReference>
<accession>A0ABT8X3K7</accession>
<evidence type="ECO:0000256" key="1">
    <source>
        <dbReference type="ARBA" id="ARBA00001614"/>
    </source>
</evidence>
<comment type="catalytic activity">
    <reaction evidence="1 11">
        <text>alpha-D-glucose = beta-D-glucose</text>
        <dbReference type="Rhea" id="RHEA:10264"/>
        <dbReference type="ChEBI" id="CHEBI:15903"/>
        <dbReference type="ChEBI" id="CHEBI:17925"/>
        <dbReference type="EC" id="5.1.3.3"/>
    </reaction>
</comment>
<keyword evidence="9 11" id="KW-0413">Isomerase</keyword>
<organism evidence="12 13">
    <name type="scientific">Flavivirga amylovorans</name>
    <dbReference type="NCBI Taxonomy" id="870486"/>
    <lineage>
        <taxon>Bacteria</taxon>
        <taxon>Pseudomonadati</taxon>
        <taxon>Bacteroidota</taxon>
        <taxon>Flavobacteriia</taxon>
        <taxon>Flavobacteriales</taxon>
        <taxon>Flavobacteriaceae</taxon>
        <taxon>Flavivirga</taxon>
    </lineage>
</organism>
<dbReference type="GO" id="GO:0016853">
    <property type="term" value="F:isomerase activity"/>
    <property type="evidence" value="ECO:0007669"/>
    <property type="project" value="UniProtKB-KW"/>
</dbReference>
<comment type="subunit">
    <text evidence="5">Monomer.</text>
</comment>
<sequence>MSITISDFGSLAGATVKEYALKNSNGVEIKITDYGATITTIKVPDSKGNIENIACGFDTLDGYFGKDYVENAPYFGGTIGRYCSQIKDAKFSLNGQDYKIADNCGPNNLHGGIVGFDKKIWEAEEFASSEAVGVKMTLKSSHLEEGFPGNVDVEVSFTLTNNNELNIDYVATPDQDTPLSLTNHTYFNLNAFKSNVECHKAQVHANKKLQCDDTGAATGTIVNVDGAPDDMQQPKKIGDAHKGMGDGFENFYVLDNENATFIEAAKITCPDSGRSLTVSTTEPCMLLYTGKYTSDLIKRENGEQYGKYRGFCCETHRYPNGPNIENSPKSITKAGETFKSTTQFKFNW</sequence>
<comment type="caution">
    <text evidence="12">The sequence shown here is derived from an EMBL/GenBank/DDBJ whole genome shotgun (WGS) entry which is preliminary data.</text>
</comment>
<evidence type="ECO:0000313" key="12">
    <source>
        <dbReference type="EMBL" id="MDO5988548.1"/>
    </source>
</evidence>
<keyword evidence="12" id="KW-0808">Transferase</keyword>
<name>A0ABT8X3K7_9FLAO</name>
<dbReference type="EC" id="5.1.3.3" evidence="6 11"/>
<dbReference type="InterPro" id="IPR011013">
    <property type="entry name" value="Gal_mutarotase_sf_dom"/>
</dbReference>
<proteinExistence type="inferred from homology"/>
<comment type="similarity">
    <text evidence="4 11">Belongs to the aldose epimerase family.</text>
</comment>
<dbReference type="InterPro" id="IPR008183">
    <property type="entry name" value="Aldose_1/G6P_1-epimerase"/>
</dbReference>
<comment type="pathway">
    <text evidence="3 11">Carbohydrate metabolism; hexose metabolism.</text>
</comment>
<dbReference type="Proteomes" id="UP001176891">
    <property type="component" value="Unassembled WGS sequence"/>
</dbReference>
<dbReference type="InterPro" id="IPR018052">
    <property type="entry name" value="Ald1_epimerase_CS"/>
</dbReference>
<evidence type="ECO:0000256" key="3">
    <source>
        <dbReference type="ARBA" id="ARBA00005028"/>
    </source>
</evidence>
<evidence type="ECO:0000256" key="11">
    <source>
        <dbReference type="PIRNR" id="PIRNR005096"/>
    </source>
</evidence>
<dbReference type="InterPro" id="IPR014718">
    <property type="entry name" value="GH-type_carb-bd"/>
</dbReference>
<keyword evidence="13" id="KW-1185">Reference proteome</keyword>
<evidence type="ECO:0000256" key="2">
    <source>
        <dbReference type="ARBA" id="ARBA00001913"/>
    </source>
</evidence>
<dbReference type="PIRSF" id="PIRSF005096">
    <property type="entry name" value="GALM"/>
    <property type="match status" value="1"/>
</dbReference>
<dbReference type="GO" id="GO:0016301">
    <property type="term" value="F:kinase activity"/>
    <property type="evidence" value="ECO:0007669"/>
    <property type="project" value="UniProtKB-KW"/>
</dbReference>
<dbReference type="InterPro" id="IPR015443">
    <property type="entry name" value="Aldose_1-epimerase"/>
</dbReference>
<gene>
    <name evidence="12" type="ORF">Q4Q39_14140</name>
</gene>
<reference evidence="12" key="1">
    <citation type="submission" date="2023-07" db="EMBL/GenBank/DDBJ databases">
        <title>Two novel species in the genus Flavivirga.</title>
        <authorList>
            <person name="Kwon K."/>
        </authorList>
    </citation>
    <scope>NUCLEOTIDE SEQUENCE</scope>
    <source>
        <strain evidence="12">KACC 14157</strain>
    </source>
</reference>